<keyword evidence="2" id="KW-1185">Reference proteome</keyword>
<evidence type="ECO:0000313" key="1">
    <source>
        <dbReference type="EMBL" id="VUZ55557.1"/>
    </source>
</evidence>
<reference evidence="1 2" key="1">
    <citation type="submission" date="2019-07" db="EMBL/GenBank/DDBJ databases">
        <authorList>
            <person name="Jastrzebski P J."/>
            <person name="Paukszto L."/>
            <person name="Jastrzebski P J."/>
        </authorList>
    </citation>
    <scope>NUCLEOTIDE SEQUENCE [LARGE SCALE GENOMIC DNA]</scope>
    <source>
        <strain evidence="1 2">WMS-il1</strain>
    </source>
</reference>
<dbReference type="EMBL" id="CABIJS010000695">
    <property type="protein sequence ID" value="VUZ55557.1"/>
    <property type="molecule type" value="Genomic_DNA"/>
</dbReference>
<dbReference type="AlphaFoldDB" id="A0A564Z7R2"/>
<sequence length="132" mass="15661">MRGYDYQNFHYYKSIFSARRRELKDNACIVYFARSSWRLKSDIAEIFADAKPNQTVLIGIVKDEVRRLKGHKTNFEFLTGFINDELGGIEQYPLNDSIINWCLWLVEEAESKYLNAKEIYKRASYEIVKNFI</sequence>
<evidence type="ECO:0000313" key="2">
    <source>
        <dbReference type="Proteomes" id="UP000321570"/>
    </source>
</evidence>
<name>A0A564Z7R2_HYMDI</name>
<gene>
    <name evidence="1" type="ORF">WMSIL1_LOCUS13378</name>
</gene>
<proteinExistence type="predicted"/>
<dbReference type="Proteomes" id="UP000321570">
    <property type="component" value="Unassembled WGS sequence"/>
</dbReference>
<accession>A0A564Z7R2</accession>
<organism evidence="1 2">
    <name type="scientific">Hymenolepis diminuta</name>
    <name type="common">Rat tapeworm</name>
    <dbReference type="NCBI Taxonomy" id="6216"/>
    <lineage>
        <taxon>Eukaryota</taxon>
        <taxon>Metazoa</taxon>
        <taxon>Spiralia</taxon>
        <taxon>Lophotrochozoa</taxon>
        <taxon>Platyhelminthes</taxon>
        <taxon>Cestoda</taxon>
        <taxon>Eucestoda</taxon>
        <taxon>Cyclophyllidea</taxon>
        <taxon>Hymenolepididae</taxon>
        <taxon>Hymenolepis</taxon>
    </lineage>
</organism>
<protein>
    <submittedName>
        <fullName evidence="1">Uncharacterized protein</fullName>
    </submittedName>
</protein>